<keyword evidence="5" id="KW-0460">Magnesium</keyword>
<dbReference type="GO" id="GO:0008168">
    <property type="term" value="F:methyltransferase activity"/>
    <property type="evidence" value="ECO:0007669"/>
    <property type="project" value="UniProtKB-KW"/>
</dbReference>
<comment type="cofactor">
    <cofactor evidence="1">
        <name>a divalent metal cation</name>
        <dbReference type="ChEBI" id="CHEBI:60240"/>
    </cofactor>
</comment>
<dbReference type="EMBL" id="LZEX01000001">
    <property type="protein sequence ID" value="OBU11657.1"/>
    <property type="molecule type" value="Genomic_DNA"/>
</dbReference>
<evidence type="ECO:0000256" key="4">
    <source>
        <dbReference type="ARBA" id="ARBA00030169"/>
    </source>
</evidence>
<dbReference type="InterPro" id="IPR005493">
    <property type="entry name" value="RraA/RraA-like"/>
</dbReference>
<comment type="cofactor">
    <cofactor evidence="5">
        <name>Mg(2+)</name>
        <dbReference type="ChEBI" id="CHEBI:18420"/>
    </cofactor>
</comment>
<dbReference type="GO" id="GO:0032259">
    <property type="term" value="P:methylation"/>
    <property type="evidence" value="ECO:0007669"/>
    <property type="project" value="UniProtKB-KW"/>
</dbReference>
<keyword evidence="6" id="KW-0489">Methyltransferase</keyword>
<dbReference type="GO" id="GO:0047443">
    <property type="term" value="F:4-hydroxy-4-methyl-2-oxoglutarate aldolase activity"/>
    <property type="evidence" value="ECO:0007669"/>
    <property type="project" value="TreeGrafter"/>
</dbReference>
<dbReference type="Pfam" id="PF03737">
    <property type="entry name" value="RraA-like"/>
    <property type="match status" value="1"/>
</dbReference>
<sequence length="231" mass="25295">MQKIDIAKLNTIRELKISTSTLVDIMDGFKTGSTLSYKLTSFNCRDYYMAAQAYTVQWKIVRKGSSILAPSESTWEQVRDFLVPELYDATDLVYVAGSGECIRDAALAGGMSCTYFEKLGFEGVILGGAVRDGHDLNALSIPVIATNLTPTDTQGAYYISETGGSCQIEQTTVHTGDLVVADINGVVIVPYDLIELVLDKALEITNVENEMLNRIQHGERLPDLISQTGRI</sequence>
<dbReference type="Proteomes" id="UP000092247">
    <property type="component" value="Unassembled WGS sequence"/>
</dbReference>
<dbReference type="PANTHER" id="PTHR33254:SF4">
    <property type="entry name" value="4-HYDROXY-4-METHYL-2-OXOGLUTARATE ALDOLASE 3-RELATED"/>
    <property type="match status" value="1"/>
</dbReference>
<evidence type="ECO:0000256" key="1">
    <source>
        <dbReference type="ARBA" id="ARBA00001968"/>
    </source>
</evidence>
<proteinExistence type="predicted"/>
<evidence type="ECO:0000313" key="6">
    <source>
        <dbReference type="EMBL" id="OBU11657.1"/>
    </source>
</evidence>
<dbReference type="Gene3D" id="3.50.30.40">
    <property type="entry name" value="Ribonuclease E inhibitor RraA/RraA-like"/>
    <property type="match status" value="1"/>
</dbReference>
<organism evidence="6 7">
    <name type="scientific">Morganella psychrotolerans</name>
    <dbReference type="NCBI Taxonomy" id="368603"/>
    <lineage>
        <taxon>Bacteria</taxon>
        <taxon>Pseudomonadati</taxon>
        <taxon>Pseudomonadota</taxon>
        <taxon>Gammaproteobacteria</taxon>
        <taxon>Enterobacterales</taxon>
        <taxon>Morganellaceae</taxon>
        <taxon>Morganella</taxon>
    </lineage>
</organism>
<dbReference type="SUPFAM" id="SSF89562">
    <property type="entry name" value="RraA-like"/>
    <property type="match status" value="1"/>
</dbReference>
<dbReference type="STRING" id="368603.AYY16_06345"/>
<dbReference type="PANTHER" id="PTHR33254">
    <property type="entry name" value="4-HYDROXY-4-METHYL-2-OXOGLUTARATE ALDOLASE 3-RELATED"/>
    <property type="match status" value="1"/>
</dbReference>
<dbReference type="RefSeq" id="WP_067421080.1">
    <property type="nucleotide sequence ID" value="NZ_LZEX01000001.1"/>
</dbReference>
<dbReference type="CDD" id="cd16841">
    <property type="entry name" value="RraA_family"/>
    <property type="match status" value="1"/>
</dbReference>
<feature type="binding site" evidence="5">
    <location>
        <position position="131"/>
    </location>
    <ligand>
        <name>substrate</name>
    </ligand>
</feature>
<dbReference type="GO" id="GO:0046872">
    <property type="term" value="F:metal ion binding"/>
    <property type="evidence" value="ECO:0007669"/>
    <property type="project" value="UniProtKB-KW"/>
</dbReference>
<comment type="caution">
    <text evidence="6">The sequence shown here is derived from an EMBL/GenBank/DDBJ whole genome shotgun (WGS) entry which is preliminary data.</text>
</comment>
<feature type="binding site" evidence="5">
    <location>
        <position position="132"/>
    </location>
    <ligand>
        <name>Mg(2+)</name>
        <dbReference type="ChEBI" id="CHEBI:18420"/>
    </ligand>
</feature>
<dbReference type="GO" id="GO:0008948">
    <property type="term" value="F:oxaloacetate decarboxylase activity"/>
    <property type="evidence" value="ECO:0007669"/>
    <property type="project" value="TreeGrafter"/>
</dbReference>
<dbReference type="AlphaFoldDB" id="A0A1B8HQT1"/>
<name>A0A1B8HQT1_9GAMM</name>
<accession>A0A1B8HQT1</accession>
<protein>
    <recommendedName>
        <fullName evidence="2">Putative 4-hydroxy-4-methyl-2-oxoglutarate aldolase</fullName>
    </recommendedName>
    <alternativeName>
        <fullName evidence="3">Regulator of ribonuclease activity homolog</fullName>
    </alternativeName>
    <alternativeName>
        <fullName evidence="4">RraA-like protein</fullName>
    </alternativeName>
</protein>
<evidence type="ECO:0000313" key="7">
    <source>
        <dbReference type="Proteomes" id="UP000092247"/>
    </source>
</evidence>
<reference evidence="6 7" key="1">
    <citation type="submission" date="2016-06" db="EMBL/GenBank/DDBJ databases">
        <authorList>
            <person name="Kjaerup R.B."/>
            <person name="Dalgaard T.S."/>
            <person name="Juul-Madsen H.R."/>
        </authorList>
    </citation>
    <scope>NUCLEOTIDE SEQUENCE [LARGE SCALE GENOMIC DNA]</scope>
    <source>
        <strain evidence="6 7">GCSL-Mp3</strain>
    </source>
</reference>
<evidence type="ECO:0000256" key="5">
    <source>
        <dbReference type="PIRSR" id="PIRSR605493-1"/>
    </source>
</evidence>
<gene>
    <name evidence="6" type="ORF">AYY17_02785</name>
</gene>
<evidence type="ECO:0000256" key="2">
    <source>
        <dbReference type="ARBA" id="ARBA00016549"/>
    </source>
</evidence>
<evidence type="ECO:0000256" key="3">
    <source>
        <dbReference type="ARBA" id="ARBA00029596"/>
    </source>
</evidence>
<keyword evidence="6" id="KW-0808">Transferase</keyword>
<keyword evidence="5" id="KW-0479">Metal-binding</keyword>
<dbReference type="InterPro" id="IPR036704">
    <property type="entry name" value="RraA/RraA-like_sf"/>
</dbReference>